<reference evidence="3" key="1">
    <citation type="journal article" date="2012" name="Nat. Biotechnol.">
        <title>Reference genome sequence of the model plant Setaria.</title>
        <authorList>
            <person name="Bennetzen J.L."/>
            <person name="Schmutz J."/>
            <person name="Wang H."/>
            <person name="Percifield R."/>
            <person name="Hawkins J."/>
            <person name="Pontaroli A.C."/>
            <person name="Estep M."/>
            <person name="Feng L."/>
            <person name="Vaughn J.N."/>
            <person name="Grimwood J."/>
            <person name="Jenkins J."/>
            <person name="Barry K."/>
            <person name="Lindquist E."/>
            <person name="Hellsten U."/>
            <person name="Deshpande S."/>
            <person name="Wang X."/>
            <person name="Wu X."/>
            <person name="Mitros T."/>
            <person name="Triplett J."/>
            <person name="Yang X."/>
            <person name="Ye C.Y."/>
            <person name="Mauro-Herrera M."/>
            <person name="Wang L."/>
            <person name="Li P."/>
            <person name="Sharma M."/>
            <person name="Sharma R."/>
            <person name="Ronald P.C."/>
            <person name="Panaud O."/>
            <person name="Kellogg E.A."/>
            <person name="Brutnell T.P."/>
            <person name="Doust A.N."/>
            <person name="Tuskan G.A."/>
            <person name="Rokhsar D."/>
            <person name="Devos K.M."/>
        </authorList>
    </citation>
    <scope>NUCLEOTIDE SEQUENCE [LARGE SCALE GENOMIC DNA]</scope>
    <source>
        <strain evidence="3">cv. Yugu1</strain>
    </source>
</reference>
<name>K3ZPU6_SETIT</name>
<dbReference type="HOGENOM" id="CLU_3377969_0_0_1"/>
<proteinExistence type="predicted"/>
<evidence type="ECO:0000256" key="1">
    <source>
        <dbReference type="SAM" id="Phobius"/>
    </source>
</evidence>
<sequence>MHCKNYQMSSLFPVNTQQYIFLYALFLCCFTAIL</sequence>
<keyword evidence="1" id="KW-0472">Membrane</keyword>
<organism evidence="2 3">
    <name type="scientific">Setaria italica</name>
    <name type="common">Foxtail millet</name>
    <name type="synonym">Panicum italicum</name>
    <dbReference type="NCBI Taxonomy" id="4555"/>
    <lineage>
        <taxon>Eukaryota</taxon>
        <taxon>Viridiplantae</taxon>
        <taxon>Streptophyta</taxon>
        <taxon>Embryophyta</taxon>
        <taxon>Tracheophyta</taxon>
        <taxon>Spermatophyta</taxon>
        <taxon>Magnoliopsida</taxon>
        <taxon>Liliopsida</taxon>
        <taxon>Poales</taxon>
        <taxon>Poaceae</taxon>
        <taxon>PACMAD clade</taxon>
        <taxon>Panicoideae</taxon>
        <taxon>Panicodae</taxon>
        <taxon>Paniceae</taxon>
        <taxon>Cenchrinae</taxon>
        <taxon>Setaria</taxon>
    </lineage>
</organism>
<dbReference type="InParanoid" id="K3ZPU6"/>
<dbReference type="EnsemblPlants" id="KQK95170">
    <property type="protein sequence ID" value="KQK95170"/>
    <property type="gene ID" value="SETIT_028626mg"/>
</dbReference>
<keyword evidence="1" id="KW-1133">Transmembrane helix</keyword>
<reference evidence="2" key="2">
    <citation type="submission" date="2018-08" db="UniProtKB">
        <authorList>
            <consortium name="EnsemblPlants"/>
        </authorList>
    </citation>
    <scope>IDENTIFICATION</scope>
    <source>
        <strain evidence="2">Yugu1</strain>
    </source>
</reference>
<keyword evidence="3" id="KW-1185">Reference proteome</keyword>
<dbReference type="EMBL" id="AGNK02005094">
    <property type="status" value="NOT_ANNOTATED_CDS"/>
    <property type="molecule type" value="Genomic_DNA"/>
</dbReference>
<dbReference type="AlphaFoldDB" id="K3ZPU6"/>
<accession>K3ZPU6</accession>
<evidence type="ECO:0000313" key="3">
    <source>
        <dbReference type="Proteomes" id="UP000004995"/>
    </source>
</evidence>
<protein>
    <submittedName>
        <fullName evidence="2">Uncharacterized protein</fullName>
    </submittedName>
</protein>
<evidence type="ECO:0000313" key="2">
    <source>
        <dbReference type="EnsemblPlants" id="KQK95170"/>
    </source>
</evidence>
<keyword evidence="1" id="KW-0812">Transmembrane</keyword>
<feature type="transmembrane region" description="Helical" evidence="1">
    <location>
        <begin position="16"/>
        <end position="33"/>
    </location>
</feature>
<dbReference type="Gramene" id="KQK95170">
    <property type="protein sequence ID" value="KQK95170"/>
    <property type="gene ID" value="SETIT_028626mg"/>
</dbReference>
<dbReference type="Proteomes" id="UP000004995">
    <property type="component" value="Unassembled WGS sequence"/>
</dbReference>